<dbReference type="GeneID" id="301361384"/>
<dbReference type="InterPro" id="IPR028082">
    <property type="entry name" value="Peripla_BP_I"/>
</dbReference>
<gene>
    <name evidence="1" type="ORF">EO776_16175</name>
</gene>
<proteinExistence type="predicted"/>
<evidence type="ECO:0000313" key="2">
    <source>
        <dbReference type="Proteomes" id="UP000293073"/>
    </source>
</evidence>
<sequence length="190" mass="21145">MNQIEEMDVDIVFGLVAEAGKAPLLAHEQSGTQKPLLGDLVASQSPAYLSDINSDSSLIIGRTFTTWGVDLSSKAQEFVDIYESNYDSRPSKPTWAAFGAYAATQMYARVRTEDGSSLDDTVETMENTTYDLNQTYSVYGPDEESPDGNAYPHDLKYGPGFFQPTWSQWRDGEQVTVYPEQHANGEYQKL</sequence>
<name>A0A256KN29_HALEZ</name>
<accession>A0A256KN29</accession>
<dbReference type="Gene3D" id="3.40.50.2300">
    <property type="match status" value="2"/>
</dbReference>
<dbReference type="SUPFAM" id="SSF53822">
    <property type="entry name" value="Periplasmic binding protein-like I"/>
    <property type="match status" value="1"/>
</dbReference>
<protein>
    <recommendedName>
        <fullName evidence="3">Leucine-binding protein domain-containing protein</fullName>
    </recommendedName>
</protein>
<evidence type="ECO:0000313" key="1">
    <source>
        <dbReference type="EMBL" id="QAY21526.1"/>
    </source>
</evidence>
<dbReference type="RefSeq" id="WP_094520164.1">
    <property type="nucleotide sequence ID" value="NZ_CP034941.1"/>
</dbReference>
<dbReference type="Proteomes" id="UP000293073">
    <property type="component" value="Plasmid megaplasmid"/>
</dbReference>
<evidence type="ECO:0008006" key="3">
    <source>
        <dbReference type="Google" id="ProtNLM"/>
    </source>
</evidence>
<organism evidence="1 2">
    <name type="scientific">Halorubrum ezzemoulense</name>
    <name type="common">Halorubrum chaoviator</name>
    <dbReference type="NCBI Taxonomy" id="337243"/>
    <lineage>
        <taxon>Archaea</taxon>
        <taxon>Methanobacteriati</taxon>
        <taxon>Methanobacteriota</taxon>
        <taxon>Stenosarchaea group</taxon>
        <taxon>Halobacteria</taxon>
        <taxon>Halobacteriales</taxon>
        <taxon>Haloferacaceae</taxon>
        <taxon>Halorubrum</taxon>
    </lineage>
</organism>
<keyword evidence="1" id="KW-0614">Plasmid</keyword>
<reference evidence="2" key="1">
    <citation type="submission" date="2019-01" db="EMBL/GenBank/DDBJ databases">
        <title>Complete genome of Halorubrum ezzemoulense strain FB21.</title>
        <authorList>
            <person name="Feng Y."/>
            <person name="Louyakis A.S."/>
            <person name="Papke R.T."/>
            <person name="Gogarten J.P."/>
        </authorList>
    </citation>
    <scope>NUCLEOTIDE SEQUENCE [LARGE SCALE GENOMIC DNA]</scope>
    <source>
        <strain evidence="2">Fb21</strain>
        <plasmid evidence="2">megaPlasmid</plasmid>
    </source>
</reference>
<dbReference type="EMBL" id="CP034941">
    <property type="protein sequence ID" value="QAY21526.1"/>
    <property type="molecule type" value="Genomic_DNA"/>
</dbReference>
<geneLocation type="plasmid" evidence="2">
    <name>megaPlasmid</name>
</geneLocation>
<dbReference type="KEGG" id="hezz:EO776_16175"/>
<dbReference type="AlphaFoldDB" id="A0A256KN29"/>